<evidence type="ECO:0000313" key="5">
    <source>
        <dbReference type="Proteomes" id="UP001600165"/>
    </source>
</evidence>
<evidence type="ECO:0000256" key="2">
    <source>
        <dbReference type="SAM" id="MobiDB-lite"/>
    </source>
</evidence>
<dbReference type="Pfam" id="PF18073">
    <property type="entry name" value="Zn_ribbon_LapB"/>
    <property type="match status" value="1"/>
</dbReference>
<evidence type="ECO:0000313" key="4">
    <source>
        <dbReference type="EMBL" id="MFE4107554.1"/>
    </source>
</evidence>
<dbReference type="Proteomes" id="UP001600165">
    <property type="component" value="Unassembled WGS sequence"/>
</dbReference>
<keyword evidence="5" id="KW-1185">Reference proteome</keyword>
<dbReference type="InterPro" id="IPR041166">
    <property type="entry name" value="Rubredoxin_2"/>
</dbReference>
<feature type="region of interest" description="Disordered" evidence="2">
    <location>
        <begin position="44"/>
        <end position="78"/>
    </location>
</feature>
<dbReference type="PANTHER" id="PTHR32472">
    <property type="entry name" value="DNA REPAIR PROTEIN RADA"/>
    <property type="match status" value="1"/>
</dbReference>
<dbReference type="EMBL" id="JBHZOL010000088">
    <property type="protein sequence ID" value="MFE4107554.1"/>
    <property type="molecule type" value="Genomic_DNA"/>
</dbReference>
<accession>A0ABW6IH59</accession>
<dbReference type="Gene3D" id="3.40.50.300">
    <property type="entry name" value="P-loop containing nucleotide triphosphate hydrolases"/>
    <property type="match status" value="1"/>
</dbReference>
<dbReference type="Pfam" id="PF06745">
    <property type="entry name" value="ATPase"/>
    <property type="match status" value="1"/>
</dbReference>
<name>A0ABW6IH59_9CYAN</name>
<dbReference type="PANTHER" id="PTHR32472:SF10">
    <property type="entry name" value="DNA REPAIR PROTEIN RADA-LIKE PROTEIN"/>
    <property type="match status" value="1"/>
</dbReference>
<keyword evidence="1" id="KW-0479">Metal-binding</keyword>
<dbReference type="PRINTS" id="PR01874">
    <property type="entry name" value="DNAREPAIRADA"/>
</dbReference>
<evidence type="ECO:0000256" key="1">
    <source>
        <dbReference type="ARBA" id="ARBA00022723"/>
    </source>
</evidence>
<feature type="non-terminal residue" evidence="4">
    <location>
        <position position="199"/>
    </location>
</feature>
<comment type="caution">
    <text evidence="4">The sequence shown here is derived from an EMBL/GenBank/DDBJ whole genome shotgun (WGS) entry which is preliminary data.</text>
</comment>
<dbReference type="RefSeq" id="WP_377966380.1">
    <property type="nucleotide sequence ID" value="NZ_JBHZOL010000088.1"/>
</dbReference>
<dbReference type="PROSITE" id="PS50162">
    <property type="entry name" value="RECA_2"/>
    <property type="match status" value="1"/>
</dbReference>
<gene>
    <name evidence="4" type="ORF">ACFVKH_14775</name>
</gene>
<sequence length="199" mass="21069">MPKSRTVYVCNECGAESSQFFGRCPVCSSWNTLVEQVATEAAATSPVATARTRSSRRQGTSTPQPRLAQTLEQVQDHPQARLSSGYRELDRVLGGGIVPGSLTLVGGDPGIGKSTLLLQVANQLARSFPVLYVCAEESGQQVKLRSQRLGIGSGGDAGTRGRGDAGSEEKRDGGDEVGEGDREEASLRLEDQSLPPIKP</sequence>
<feature type="domain" description="RecA family profile 1" evidence="3">
    <location>
        <begin position="78"/>
        <end position="199"/>
    </location>
</feature>
<protein>
    <submittedName>
        <fullName evidence="4">ATPase domain-containing protein</fullName>
    </submittedName>
</protein>
<feature type="compositionally biased region" description="Low complexity" evidence="2">
    <location>
        <begin position="44"/>
        <end position="62"/>
    </location>
</feature>
<dbReference type="InterPro" id="IPR020588">
    <property type="entry name" value="RecA_ATP-bd"/>
</dbReference>
<proteinExistence type="predicted"/>
<dbReference type="SUPFAM" id="SSF52540">
    <property type="entry name" value="P-loop containing nucleoside triphosphate hydrolases"/>
    <property type="match status" value="1"/>
</dbReference>
<feature type="compositionally biased region" description="Basic and acidic residues" evidence="2">
    <location>
        <begin position="159"/>
        <end position="191"/>
    </location>
</feature>
<organism evidence="4 5">
    <name type="scientific">Almyronema epifaneia S1</name>
    <dbReference type="NCBI Taxonomy" id="2991925"/>
    <lineage>
        <taxon>Bacteria</taxon>
        <taxon>Bacillati</taxon>
        <taxon>Cyanobacteriota</taxon>
        <taxon>Cyanophyceae</taxon>
        <taxon>Nodosilineales</taxon>
        <taxon>Nodosilineaceae</taxon>
        <taxon>Almyronema</taxon>
        <taxon>Almyronema epifaneia</taxon>
    </lineage>
</organism>
<feature type="region of interest" description="Disordered" evidence="2">
    <location>
        <begin position="146"/>
        <end position="199"/>
    </location>
</feature>
<dbReference type="InterPro" id="IPR014774">
    <property type="entry name" value="KaiC-like_dom"/>
</dbReference>
<reference evidence="4 5" key="1">
    <citation type="submission" date="2024-10" db="EMBL/GenBank/DDBJ databases">
        <authorList>
            <person name="Ratan Roy A."/>
            <person name="Morales Sandoval P.H."/>
            <person name="De Los Santos Villalobos S."/>
            <person name="Chakraborty S."/>
            <person name="Mukherjee J."/>
        </authorList>
    </citation>
    <scope>NUCLEOTIDE SEQUENCE [LARGE SCALE GENOMIC DNA]</scope>
    <source>
        <strain evidence="4 5">S1</strain>
    </source>
</reference>
<dbReference type="InterPro" id="IPR027417">
    <property type="entry name" value="P-loop_NTPase"/>
</dbReference>
<evidence type="ECO:0000259" key="3">
    <source>
        <dbReference type="PROSITE" id="PS50162"/>
    </source>
</evidence>